<organism evidence="1 2">
    <name type="scientific">Haemophilus ducreyi (strain 35000HP / ATCC 700724)</name>
    <dbReference type="NCBI Taxonomy" id="233412"/>
    <lineage>
        <taxon>Bacteria</taxon>
        <taxon>Pseudomonadati</taxon>
        <taxon>Pseudomonadota</taxon>
        <taxon>Gammaproteobacteria</taxon>
        <taxon>Pasteurellales</taxon>
        <taxon>Pasteurellaceae</taxon>
        <taxon>Haemophilus</taxon>
    </lineage>
</organism>
<sequence>MQKISEKNRLCYDSCHCGLKNEIFNRLKMT</sequence>
<dbReference type="KEGG" id="hdu:HD_1395"/>
<dbReference type="STRING" id="233412.HD_1395"/>
<dbReference type="AlphaFoldDB" id="Q7VLM8"/>
<dbReference type="EMBL" id="AE017143">
    <property type="protein sequence ID" value="AAP96207.1"/>
    <property type="molecule type" value="Genomic_DNA"/>
</dbReference>
<proteinExistence type="predicted"/>
<gene>
    <name evidence="1" type="ordered locus">HD_1395</name>
</gene>
<dbReference type="HOGENOM" id="CLU_3403808_0_0_6"/>
<evidence type="ECO:0000313" key="2">
    <source>
        <dbReference type="Proteomes" id="UP000001022"/>
    </source>
</evidence>
<accession>Q7VLM8</accession>
<dbReference type="Proteomes" id="UP000001022">
    <property type="component" value="Chromosome"/>
</dbReference>
<evidence type="ECO:0000313" key="1">
    <source>
        <dbReference type="EMBL" id="AAP96207.1"/>
    </source>
</evidence>
<name>Q7VLM8_HAEDU</name>
<protein>
    <submittedName>
        <fullName evidence="1">Uncharacterized protein</fullName>
    </submittedName>
</protein>
<keyword evidence="2" id="KW-1185">Reference proteome</keyword>
<reference evidence="2" key="1">
    <citation type="submission" date="2003-06" db="EMBL/GenBank/DDBJ databases">
        <title>The complete genome sequence of Haemophilus ducreyi.</title>
        <authorList>
            <person name="Munson R.S. Jr."/>
            <person name="Ray W.C."/>
            <person name="Mahairas G."/>
            <person name="Sabo P."/>
            <person name="Mungur R."/>
            <person name="Johnson L."/>
            <person name="Nguyen D."/>
            <person name="Wang J."/>
            <person name="Forst C."/>
            <person name="Hood L."/>
        </authorList>
    </citation>
    <scope>NUCLEOTIDE SEQUENCE [LARGE SCALE GENOMIC DNA]</scope>
    <source>
        <strain evidence="2">35000HP / ATCC 700724</strain>
    </source>
</reference>